<evidence type="ECO:0000313" key="2">
    <source>
        <dbReference type="EMBL" id="KAK1683197.1"/>
    </source>
</evidence>
<sequence>MAEEKLPCPTPSWSDIPLELAGLVLHLLPAYVDRARFGAVCPQWRAAARQLAAPPPVPLLALPDGTFYSLPCTEPFRFAGCGFAGFKSACGSWLVFPRHDGCFLVNPFSRATVRLPALSSVRPSCLPSGAGFKPVESLTRIWPRIKNRKHQLNKLTFCSPNLVAAFVNRHGRGQILVCQPGASSWSSVPDHHTFKGFQDMAFYKGKLYMLSYHEHLSVVDISQDQATGDPQVSRIVRVINGNAFPWLLPQNNIYVHKKLYLVESHGGGGALVMVRRQVCCRWMLGRYVVVGNKFDVFEAGHLKRPAGSDGWVNKTTLH</sequence>
<dbReference type="Proteomes" id="UP001231189">
    <property type="component" value="Unassembled WGS sequence"/>
</dbReference>
<accession>A0AAD8TK61</accession>
<feature type="domain" description="KIB1-4 beta-propeller" evidence="1">
    <location>
        <begin position="60"/>
        <end position="299"/>
    </location>
</feature>
<dbReference type="PANTHER" id="PTHR33110:SF71">
    <property type="entry name" value="F-BOX_KELCH-REPEAT PROTEIN"/>
    <property type="match status" value="1"/>
</dbReference>
<dbReference type="PANTHER" id="PTHR33110">
    <property type="entry name" value="F-BOX/KELCH-REPEAT PROTEIN-RELATED"/>
    <property type="match status" value="1"/>
</dbReference>
<organism evidence="2 3">
    <name type="scientific">Lolium multiflorum</name>
    <name type="common">Italian ryegrass</name>
    <name type="synonym">Lolium perenne subsp. multiflorum</name>
    <dbReference type="NCBI Taxonomy" id="4521"/>
    <lineage>
        <taxon>Eukaryota</taxon>
        <taxon>Viridiplantae</taxon>
        <taxon>Streptophyta</taxon>
        <taxon>Embryophyta</taxon>
        <taxon>Tracheophyta</taxon>
        <taxon>Spermatophyta</taxon>
        <taxon>Magnoliopsida</taxon>
        <taxon>Liliopsida</taxon>
        <taxon>Poales</taxon>
        <taxon>Poaceae</taxon>
        <taxon>BOP clade</taxon>
        <taxon>Pooideae</taxon>
        <taxon>Poodae</taxon>
        <taxon>Poeae</taxon>
        <taxon>Poeae Chloroplast Group 2 (Poeae type)</taxon>
        <taxon>Loliodinae</taxon>
        <taxon>Loliinae</taxon>
        <taxon>Lolium</taxon>
    </lineage>
</organism>
<reference evidence="2" key="1">
    <citation type="submission" date="2023-07" db="EMBL/GenBank/DDBJ databases">
        <title>A chromosome-level genome assembly of Lolium multiflorum.</title>
        <authorList>
            <person name="Chen Y."/>
            <person name="Copetti D."/>
            <person name="Kolliker R."/>
            <person name="Studer B."/>
        </authorList>
    </citation>
    <scope>NUCLEOTIDE SEQUENCE</scope>
    <source>
        <strain evidence="2">02402/16</strain>
        <tissue evidence="2">Leaf</tissue>
    </source>
</reference>
<dbReference type="InterPro" id="IPR036047">
    <property type="entry name" value="F-box-like_dom_sf"/>
</dbReference>
<dbReference type="Pfam" id="PF03478">
    <property type="entry name" value="Beta-prop_KIB1-4"/>
    <property type="match status" value="1"/>
</dbReference>
<dbReference type="SUPFAM" id="SSF81383">
    <property type="entry name" value="F-box domain"/>
    <property type="match status" value="1"/>
</dbReference>
<name>A0AAD8TK61_LOLMU</name>
<evidence type="ECO:0000259" key="1">
    <source>
        <dbReference type="Pfam" id="PF03478"/>
    </source>
</evidence>
<dbReference type="InterPro" id="IPR005174">
    <property type="entry name" value="KIB1-4_b-propeller"/>
</dbReference>
<comment type="caution">
    <text evidence="2">The sequence shown here is derived from an EMBL/GenBank/DDBJ whole genome shotgun (WGS) entry which is preliminary data.</text>
</comment>
<proteinExistence type="predicted"/>
<keyword evidence="3" id="KW-1185">Reference proteome</keyword>
<dbReference type="CDD" id="cd09917">
    <property type="entry name" value="F-box_SF"/>
    <property type="match status" value="1"/>
</dbReference>
<protein>
    <recommendedName>
        <fullName evidence="1">KIB1-4 beta-propeller domain-containing protein</fullName>
    </recommendedName>
</protein>
<evidence type="ECO:0000313" key="3">
    <source>
        <dbReference type="Proteomes" id="UP001231189"/>
    </source>
</evidence>
<gene>
    <name evidence="2" type="ORF">QYE76_044045</name>
</gene>
<dbReference type="Gene3D" id="1.20.1280.50">
    <property type="match status" value="1"/>
</dbReference>
<dbReference type="AlphaFoldDB" id="A0AAD8TK61"/>
<dbReference type="EMBL" id="JAUUTY010000002">
    <property type="protein sequence ID" value="KAK1683197.1"/>
    <property type="molecule type" value="Genomic_DNA"/>
</dbReference>